<proteinExistence type="inferred from homology"/>
<dbReference type="InterPro" id="IPR037818">
    <property type="entry name" value="TAF8"/>
</dbReference>
<name>A0A9P4IK79_9PEZI</name>
<accession>A0A9P4IK79</accession>
<keyword evidence="11" id="KW-1185">Reference proteome</keyword>
<evidence type="ECO:0000313" key="10">
    <source>
        <dbReference type="EMBL" id="KAF2099676.1"/>
    </source>
</evidence>
<dbReference type="CDD" id="cd08049">
    <property type="entry name" value="TAF8"/>
    <property type="match status" value="1"/>
</dbReference>
<organism evidence="10 11">
    <name type="scientific">Rhizodiscina lignyota</name>
    <dbReference type="NCBI Taxonomy" id="1504668"/>
    <lineage>
        <taxon>Eukaryota</taxon>
        <taxon>Fungi</taxon>
        <taxon>Dikarya</taxon>
        <taxon>Ascomycota</taxon>
        <taxon>Pezizomycotina</taxon>
        <taxon>Dothideomycetes</taxon>
        <taxon>Pleosporomycetidae</taxon>
        <taxon>Aulographales</taxon>
        <taxon>Rhizodiscinaceae</taxon>
        <taxon>Rhizodiscina</taxon>
    </lineage>
</organism>
<comment type="caution">
    <text evidence="10">The sequence shown here is derived from an EMBL/GenBank/DDBJ whole genome shotgun (WGS) entry which is preliminary data.</text>
</comment>
<evidence type="ECO:0000259" key="9">
    <source>
        <dbReference type="Pfam" id="PF10406"/>
    </source>
</evidence>
<keyword evidence="5" id="KW-0804">Transcription</keyword>
<dbReference type="PANTHER" id="PTHR46469:SF1">
    <property type="entry name" value="TRANSCRIPTION INITIATION FACTOR TFIID SUBUNIT 8"/>
    <property type="match status" value="1"/>
</dbReference>
<reference evidence="10" key="1">
    <citation type="journal article" date="2020" name="Stud. Mycol.">
        <title>101 Dothideomycetes genomes: a test case for predicting lifestyles and emergence of pathogens.</title>
        <authorList>
            <person name="Haridas S."/>
            <person name="Albert R."/>
            <person name="Binder M."/>
            <person name="Bloem J."/>
            <person name="Labutti K."/>
            <person name="Salamov A."/>
            <person name="Andreopoulos B."/>
            <person name="Baker S."/>
            <person name="Barry K."/>
            <person name="Bills G."/>
            <person name="Bluhm B."/>
            <person name="Cannon C."/>
            <person name="Castanera R."/>
            <person name="Culley D."/>
            <person name="Daum C."/>
            <person name="Ezra D."/>
            <person name="Gonzalez J."/>
            <person name="Henrissat B."/>
            <person name="Kuo A."/>
            <person name="Liang C."/>
            <person name="Lipzen A."/>
            <person name="Lutzoni F."/>
            <person name="Magnuson J."/>
            <person name="Mondo S."/>
            <person name="Nolan M."/>
            <person name="Ohm R."/>
            <person name="Pangilinan J."/>
            <person name="Park H.-J."/>
            <person name="Ramirez L."/>
            <person name="Alfaro M."/>
            <person name="Sun H."/>
            <person name="Tritt A."/>
            <person name="Yoshinaga Y."/>
            <person name="Zwiers L.-H."/>
            <person name="Turgeon B."/>
            <person name="Goodwin S."/>
            <person name="Spatafora J."/>
            <person name="Crous P."/>
            <person name="Grigoriev I."/>
        </authorList>
    </citation>
    <scope>NUCLEOTIDE SEQUENCE</scope>
    <source>
        <strain evidence="10">CBS 133067</strain>
    </source>
</reference>
<dbReference type="OrthoDB" id="2193813at2759"/>
<dbReference type="AlphaFoldDB" id="A0A9P4IK79"/>
<evidence type="ECO:0000256" key="4">
    <source>
        <dbReference type="ARBA" id="ARBA00023015"/>
    </source>
</evidence>
<evidence type="ECO:0000313" key="11">
    <source>
        <dbReference type="Proteomes" id="UP000799772"/>
    </source>
</evidence>
<evidence type="ECO:0000256" key="1">
    <source>
        <dbReference type="ARBA" id="ARBA00004123"/>
    </source>
</evidence>
<evidence type="ECO:0000256" key="5">
    <source>
        <dbReference type="ARBA" id="ARBA00023163"/>
    </source>
</evidence>
<dbReference type="InterPro" id="IPR009072">
    <property type="entry name" value="Histone-fold"/>
</dbReference>
<sequence>MAATISPPNSLKRSAEDLGDMENTPTKRRRLYHHHHAVRHKQQVPLPSDPSYNNKHAQLFDGQLERGLAIVLQSAGFAGAKPEALEMFRAQAEEYMLHFLSIVRQSMASSRRRQPIPHDFIRALAHHNLTSSSLEPHVKVPIPPLLAQQPILGPPPDEPVPPNLDAMLGDELNGKAEKKERKYIPKHFPGLPSKHTWQATPVFPKREEDPRKIRERATEEGVLVEQALRKLMAAKKRGLQKRRPLAAVEQNGAELQRKQVWDDALQAVLREDEEHRRRWEEAEDNIVLRFDGAAEKDVDAAGGTVKSDIGMLVNYDRKYWRKGAQERTSQG</sequence>
<evidence type="ECO:0000256" key="7">
    <source>
        <dbReference type="SAM" id="MobiDB-lite"/>
    </source>
</evidence>
<dbReference type="GO" id="GO:0046982">
    <property type="term" value="F:protein heterodimerization activity"/>
    <property type="evidence" value="ECO:0007669"/>
    <property type="project" value="InterPro"/>
</dbReference>
<feature type="compositionally biased region" description="Polar residues" evidence="7">
    <location>
        <begin position="1"/>
        <end position="12"/>
    </location>
</feature>
<dbReference type="PANTHER" id="PTHR46469">
    <property type="entry name" value="TRANSCRIPTION INITIATION FACTOR TFIID SUBUNIT 8"/>
    <property type="match status" value="1"/>
</dbReference>
<gene>
    <name evidence="10" type="ORF">NA57DRAFT_55621</name>
</gene>
<comment type="similarity">
    <text evidence="2">Belongs to the TAF8 family.</text>
</comment>
<dbReference type="GO" id="GO:0005669">
    <property type="term" value="C:transcription factor TFIID complex"/>
    <property type="evidence" value="ECO:0007669"/>
    <property type="project" value="InterPro"/>
</dbReference>
<comment type="subcellular location">
    <subcellularLocation>
        <location evidence="1">Nucleus</location>
    </subcellularLocation>
</comment>
<dbReference type="InterPro" id="IPR019473">
    <property type="entry name" value="TFIID_su8_C"/>
</dbReference>
<protein>
    <recommendedName>
        <fullName evidence="3">Transcription initiation factor TFIID subunit 8</fullName>
    </recommendedName>
</protein>
<feature type="domain" description="Transcription factor TFIID subunit 8 C-terminal" evidence="9">
    <location>
        <begin position="183"/>
        <end position="231"/>
    </location>
</feature>
<dbReference type="EMBL" id="ML978125">
    <property type="protein sequence ID" value="KAF2099676.1"/>
    <property type="molecule type" value="Genomic_DNA"/>
</dbReference>
<evidence type="ECO:0000259" key="8">
    <source>
        <dbReference type="Pfam" id="PF07524"/>
    </source>
</evidence>
<dbReference type="Pfam" id="PF10406">
    <property type="entry name" value="TAF8_C"/>
    <property type="match status" value="1"/>
</dbReference>
<keyword evidence="4" id="KW-0805">Transcription regulation</keyword>
<evidence type="ECO:0000256" key="3">
    <source>
        <dbReference type="ARBA" id="ARBA00017307"/>
    </source>
</evidence>
<keyword evidence="6" id="KW-0539">Nucleus</keyword>
<feature type="region of interest" description="Disordered" evidence="7">
    <location>
        <begin position="1"/>
        <end position="24"/>
    </location>
</feature>
<evidence type="ECO:0000256" key="2">
    <source>
        <dbReference type="ARBA" id="ARBA00008767"/>
    </source>
</evidence>
<feature type="domain" description="Bromodomain associated" evidence="8">
    <location>
        <begin position="68"/>
        <end position="128"/>
    </location>
</feature>
<dbReference type="Gene3D" id="1.10.20.10">
    <property type="entry name" value="Histone, subunit A"/>
    <property type="match status" value="1"/>
</dbReference>
<dbReference type="InterPro" id="IPR006565">
    <property type="entry name" value="BTP"/>
</dbReference>
<dbReference type="CDD" id="cd00076">
    <property type="entry name" value="HFD_SF"/>
    <property type="match status" value="1"/>
</dbReference>
<evidence type="ECO:0000256" key="6">
    <source>
        <dbReference type="ARBA" id="ARBA00023242"/>
    </source>
</evidence>
<dbReference type="Proteomes" id="UP000799772">
    <property type="component" value="Unassembled WGS sequence"/>
</dbReference>
<dbReference type="GO" id="GO:0006367">
    <property type="term" value="P:transcription initiation at RNA polymerase II promoter"/>
    <property type="evidence" value="ECO:0007669"/>
    <property type="project" value="TreeGrafter"/>
</dbReference>
<dbReference type="Pfam" id="PF07524">
    <property type="entry name" value="Bromo_TP"/>
    <property type="match status" value="1"/>
</dbReference>